<proteinExistence type="predicted"/>
<protein>
    <submittedName>
        <fullName evidence="1">Uncharacterized protein</fullName>
    </submittedName>
</protein>
<reference evidence="1" key="1">
    <citation type="journal article" date="2023" name="bioRxiv">
        <title>Improved chromosome-level genome assembly for marigold (Tagetes erecta).</title>
        <authorList>
            <person name="Jiang F."/>
            <person name="Yuan L."/>
            <person name="Wang S."/>
            <person name="Wang H."/>
            <person name="Xu D."/>
            <person name="Wang A."/>
            <person name="Fan W."/>
        </authorList>
    </citation>
    <scope>NUCLEOTIDE SEQUENCE</scope>
    <source>
        <strain evidence="1">WSJ</strain>
        <tissue evidence="1">Leaf</tissue>
    </source>
</reference>
<dbReference type="Proteomes" id="UP001229421">
    <property type="component" value="Unassembled WGS sequence"/>
</dbReference>
<accession>A0AAD8P213</accession>
<evidence type="ECO:0000313" key="1">
    <source>
        <dbReference type="EMBL" id="KAK1430488.1"/>
    </source>
</evidence>
<sequence length="110" mass="12754">MFLKRNHRGVIDPIEHLYSSSTSKEACRSARPTACTAIPFVHDFGSHIFEVFNSLLCPHTSIHTYKPNTRFIYTRTSSLIIHSIEPIHLRFDSTLTAQFHSFQIRLKFSF</sequence>
<gene>
    <name evidence="1" type="ORF">QVD17_13258</name>
</gene>
<dbReference type="EMBL" id="JAUHHV010000003">
    <property type="protein sequence ID" value="KAK1430488.1"/>
    <property type="molecule type" value="Genomic_DNA"/>
</dbReference>
<evidence type="ECO:0000313" key="2">
    <source>
        <dbReference type="Proteomes" id="UP001229421"/>
    </source>
</evidence>
<keyword evidence="2" id="KW-1185">Reference proteome</keyword>
<comment type="caution">
    <text evidence="1">The sequence shown here is derived from an EMBL/GenBank/DDBJ whole genome shotgun (WGS) entry which is preliminary data.</text>
</comment>
<organism evidence="1 2">
    <name type="scientific">Tagetes erecta</name>
    <name type="common">African marigold</name>
    <dbReference type="NCBI Taxonomy" id="13708"/>
    <lineage>
        <taxon>Eukaryota</taxon>
        <taxon>Viridiplantae</taxon>
        <taxon>Streptophyta</taxon>
        <taxon>Embryophyta</taxon>
        <taxon>Tracheophyta</taxon>
        <taxon>Spermatophyta</taxon>
        <taxon>Magnoliopsida</taxon>
        <taxon>eudicotyledons</taxon>
        <taxon>Gunneridae</taxon>
        <taxon>Pentapetalae</taxon>
        <taxon>asterids</taxon>
        <taxon>campanulids</taxon>
        <taxon>Asterales</taxon>
        <taxon>Asteraceae</taxon>
        <taxon>Asteroideae</taxon>
        <taxon>Heliantheae alliance</taxon>
        <taxon>Tageteae</taxon>
        <taxon>Tagetes</taxon>
    </lineage>
</organism>
<dbReference type="AlphaFoldDB" id="A0AAD8P213"/>
<name>A0AAD8P213_TARER</name>